<dbReference type="OrthoDB" id="10030083at2759"/>
<dbReference type="Proteomes" id="UP000235786">
    <property type="component" value="Unassembled WGS sequence"/>
</dbReference>
<evidence type="ECO:0000313" key="10">
    <source>
        <dbReference type="Proteomes" id="UP000235786"/>
    </source>
</evidence>
<feature type="transmembrane region" description="Helical" evidence="7">
    <location>
        <begin position="31"/>
        <end position="56"/>
    </location>
</feature>
<evidence type="ECO:0000259" key="8">
    <source>
        <dbReference type="SMART" id="SM00014"/>
    </source>
</evidence>
<dbReference type="InterPro" id="IPR036938">
    <property type="entry name" value="PAP2/HPO_sf"/>
</dbReference>
<dbReference type="Gene3D" id="1.20.144.10">
    <property type="entry name" value="Phosphatidic acid phosphatase type 2/haloperoxidase"/>
    <property type="match status" value="1"/>
</dbReference>
<dbReference type="GO" id="GO:0006644">
    <property type="term" value="P:phospholipid metabolic process"/>
    <property type="evidence" value="ECO:0007669"/>
    <property type="project" value="InterPro"/>
</dbReference>
<dbReference type="GO" id="GO:0008195">
    <property type="term" value="F:phosphatidate phosphatase activity"/>
    <property type="evidence" value="ECO:0007669"/>
    <property type="project" value="TreeGrafter"/>
</dbReference>
<comment type="similarity">
    <text evidence="2">Belongs to the PA-phosphatase related phosphoesterase family.</text>
</comment>
<feature type="transmembrane region" description="Helical" evidence="7">
    <location>
        <begin position="258"/>
        <end position="277"/>
    </location>
</feature>
<gene>
    <name evidence="9" type="ORF">L207DRAFT_250640</name>
</gene>
<evidence type="ECO:0000256" key="1">
    <source>
        <dbReference type="ARBA" id="ARBA00004141"/>
    </source>
</evidence>
<evidence type="ECO:0000256" key="6">
    <source>
        <dbReference type="SAM" id="MobiDB-lite"/>
    </source>
</evidence>
<feature type="transmembrane region" description="Helical" evidence="7">
    <location>
        <begin position="201"/>
        <end position="219"/>
    </location>
</feature>
<dbReference type="PANTHER" id="PTHR10165">
    <property type="entry name" value="LIPID PHOSPHATE PHOSPHATASE"/>
    <property type="match status" value="1"/>
</dbReference>
<evidence type="ECO:0000313" key="9">
    <source>
        <dbReference type="EMBL" id="PMD45241.1"/>
    </source>
</evidence>
<feature type="transmembrane region" description="Helical" evidence="7">
    <location>
        <begin position="95"/>
        <end position="115"/>
    </location>
</feature>
<dbReference type="STRING" id="1149755.A0A2J6S3A2"/>
<keyword evidence="3 7" id="KW-0812">Transmembrane</keyword>
<feature type="region of interest" description="Disordered" evidence="6">
    <location>
        <begin position="1"/>
        <end position="20"/>
    </location>
</feature>
<dbReference type="AlphaFoldDB" id="A0A2J6S3A2"/>
<accession>A0A2J6S3A2</accession>
<dbReference type="GO" id="GO:0046839">
    <property type="term" value="P:phospholipid dephosphorylation"/>
    <property type="evidence" value="ECO:0007669"/>
    <property type="project" value="TreeGrafter"/>
</dbReference>
<feature type="domain" description="Phosphatidic acid phosphatase type 2/haloperoxidase" evidence="8">
    <location>
        <begin position="127"/>
        <end position="277"/>
    </location>
</feature>
<dbReference type="InterPro" id="IPR000326">
    <property type="entry name" value="PAP2/HPO"/>
</dbReference>
<name>A0A2J6S3A2_HYAVF</name>
<proteinExistence type="inferred from homology"/>
<evidence type="ECO:0000256" key="7">
    <source>
        <dbReference type="SAM" id="Phobius"/>
    </source>
</evidence>
<dbReference type="EMBL" id="KZ613940">
    <property type="protein sequence ID" value="PMD45241.1"/>
    <property type="molecule type" value="Genomic_DNA"/>
</dbReference>
<feature type="transmembrane region" description="Helical" evidence="7">
    <location>
        <begin position="231"/>
        <end position="252"/>
    </location>
</feature>
<keyword evidence="10" id="KW-1185">Reference proteome</keyword>
<dbReference type="InterPro" id="IPR043216">
    <property type="entry name" value="PAP-like"/>
</dbReference>
<keyword evidence="5 7" id="KW-0472">Membrane</keyword>
<comment type="subcellular location">
    <subcellularLocation>
        <location evidence="1">Membrane</location>
        <topology evidence="1">Multi-pass membrane protein</topology>
    </subcellularLocation>
</comment>
<dbReference type="SUPFAM" id="SSF48317">
    <property type="entry name" value="Acid phosphatase/Vanadium-dependent haloperoxidase"/>
    <property type="match status" value="1"/>
</dbReference>
<evidence type="ECO:0000256" key="4">
    <source>
        <dbReference type="ARBA" id="ARBA00022989"/>
    </source>
</evidence>
<sequence>MSLIPAPLNSCQPSTHRGNGRRSNWTTYIQVAWLEYTCLSAVAALTLSLYCTPMYYKDRHVVPMLPSITPFSTPRHIESYQLPVGISYPWVKEPLPTHGCALVVVLAPLLVIGLFQIKTWSVWDFHAGVVGLLKGVVSTSFISTILKHSIGGFRPYYIEVCKPDWDAIARSLNQTGHRFDATLCLGNPRDVDRALQAFPSGHASSSFAAAIFLALYLNAKLKVFSDHASPFWAFMVTLTPLILASLVSGSMYTSHQHQAHDLVFGMIIGLVIGTLAYRSAYTAVFDFHFNHIPLLPYAIRMQPSRYVHYCHETRAKGGKHQVAESDEVDYKDWPKNFEPKNEEREEGMAWMESIKSVRWASRELELETNPRMRKSS</sequence>
<protein>
    <submittedName>
        <fullName evidence="9">PAP2-domain-containing protein</fullName>
    </submittedName>
</protein>
<dbReference type="Pfam" id="PF01569">
    <property type="entry name" value="PAP2"/>
    <property type="match status" value="1"/>
</dbReference>
<reference evidence="9 10" key="1">
    <citation type="submission" date="2016-04" db="EMBL/GenBank/DDBJ databases">
        <title>A degradative enzymes factory behind the ericoid mycorrhizal symbiosis.</title>
        <authorList>
            <consortium name="DOE Joint Genome Institute"/>
            <person name="Martino E."/>
            <person name="Morin E."/>
            <person name="Grelet G."/>
            <person name="Kuo A."/>
            <person name="Kohler A."/>
            <person name="Daghino S."/>
            <person name="Barry K."/>
            <person name="Choi C."/>
            <person name="Cichocki N."/>
            <person name="Clum A."/>
            <person name="Copeland A."/>
            <person name="Hainaut M."/>
            <person name="Haridas S."/>
            <person name="Labutti K."/>
            <person name="Lindquist E."/>
            <person name="Lipzen A."/>
            <person name="Khouja H.-R."/>
            <person name="Murat C."/>
            <person name="Ohm R."/>
            <person name="Olson A."/>
            <person name="Spatafora J."/>
            <person name="Veneault-Fourrey C."/>
            <person name="Henrissat B."/>
            <person name="Grigoriev I."/>
            <person name="Martin F."/>
            <person name="Perotto S."/>
        </authorList>
    </citation>
    <scope>NUCLEOTIDE SEQUENCE [LARGE SCALE GENOMIC DNA]</scope>
    <source>
        <strain evidence="9 10">F</strain>
    </source>
</reference>
<evidence type="ECO:0000256" key="5">
    <source>
        <dbReference type="ARBA" id="ARBA00023136"/>
    </source>
</evidence>
<organism evidence="9 10">
    <name type="scientific">Hyaloscypha variabilis (strain UAMH 11265 / GT02V1 / F)</name>
    <name type="common">Meliniomyces variabilis</name>
    <dbReference type="NCBI Taxonomy" id="1149755"/>
    <lineage>
        <taxon>Eukaryota</taxon>
        <taxon>Fungi</taxon>
        <taxon>Dikarya</taxon>
        <taxon>Ascomycota</taxon>
        <taxon>Pezizomycotina</taxon>
        <taxon>Leotiomycetes</taxon>
        <taxon>Helotiales</taxon>
        <taxon>Hyaloscyphaceae</taxon>
        <taxon>Hyaloscypha</taxon>
        <taxon>Hyaloscypha variabilis</taxon>
    </lineage>
</organism>
<dbReference type="GO" id="GO:0016020">
    <property type="term" value="C:membrane"/>
    <property type="evidence" value="ECO:0007669"/>
    <property type="project" value="UniProtKB-SubCell"/>
</dbReference>
<feature type="compositionally biased region" description="Polar residues" evidence="6">
    <location>
        <begin position="9"/>
        <end position="20"/>
    </location>
</feature>
<dbReference type="PANTHER" id="PTHR10165:SF84">
    <property type="entry name" value="PHOSPHATIDIC ACID PHOSPHATASE BETA"/>
    <property type="match status" value="1"/>
</dbReference>
<evidence type="ECO:0000256" key="2">
    <source>
        <dbReference type="ARBA" id="ARBA00008816"/>
    </source>
</evidence>
<evidence type="ECO:0000256" key="3">
    <source>
        <dbReference type="ARBA" id="ARBA00022692"/>
    </source>
</evidence>
<dbReference type="SMART" id="SM00014">
    <property type="entry name" value="acidPPc"/>
    <property type="match status" value="1"/>
</dbReference>
<keyword evidence="4 7" id="KW-1133">Transmembrane helix</keyword>